<dbReference type="InterPro" id="IPR011429">
    <property type="entry name" value="Cyt_c_Planctomycete-type"/>
</dbReference>
<dbReference type="EMBL" id="SIHI01000001">
    <property type="protein sequence ID" value="TWT58215.1"/>
    <property type="molecule type" value="Genomic_DNA"/>
</dbReference>
<dbReference type="GO" id="GO:0046872">
    <property type="term" value="F:metal ion binding"/>
    <property type="evidence" value="ECO:0007669"/>
    <property type="project" value="UniProtKB-KW"/>
</dbReference>
<proteinExistence type="predicted"/>
<protein>
    <submittedName>
        <fullName evidence="8">Planctomycete cytochrome C</fullName>
    </submittedName>
</protein>
<dbReference type="SUPFAM" id="SSF46626">
    <property type="entry name" value="Cytochrome c"/>
    <property type="match status" value="1"/>
</dbReference>
<keyword evidence="3 4" id="KW-0408">Iron</keyword>
<evidence type="ECO:0000256" key="6">
    <source>
        <dbReference type="SAM" id="SignalP"/>
    </source>
</evidence>
<dbReference type="InterPro" id="IPR009056">
    <property type="entry name" value="Cyt_c-like_dom"/>
</dbReference>
<evidence type="ECO:0000256" key="1">
    <source>
        <dbReference type="ARBA" id="ARBA00022617"/>
    </source>
</evidence>
<comment type="caution">
    <text evidence="8">The sequence shown here is derived from an EMBL/GenBank/DDBJ whole genome shotgun (WGS) entry which is preliminary data.</text>
</comment>
<organism evidence="8 9">
    <name type="scientific">Thalassoglobus neptunius</name>
    <dbReference type="NCBI Taxonomy" id="1938619"/>
    <lineage>
        <taxon>Bacteria</taxon>
        <taxon>Pseudomonadati</taxon>
        <taxon>Planctomycetota</taxon>
        <taxon>Planctomycetia</taxon>
        <taxon>Planctomycetales</taxon>
        <taxon>Planctomycetaceae</taxon>
        <taxon>Thalassoglobus</taxon>
    </lineage>
</organism>
<keyword evidence="6" id="KW-0732">Signal</keyword>
<gene>
    <name evidence="8" type="ORF">KOR42_15860</name>
</gene>
<dbReference type="Pfam" id="PF07583">
    <property type="entry name" value="PSCyt2"/>
    <property type="match status" value="1"/>
</dbReference>
<dbReference type="InterPro" id="IPR022655">
    <property type="entry name" value="DUF1553"/>
</dbReference>
<dbReference type="GO" id="GO:0009055">
    <property type="term" value="F:electron transfer activity"/>
    <property type="evidence" value="ECO:0007669"/>
    <property type="project" value="InterPro"/>
</dbReference>
<feature type="signal peptide" evidence="6">
    <location>
        <begin position="1"/>
        <end position="29"/>
    </location>
</feature>
<evidence type="ECO:0000256" key="4">
    <source>
        <dbReference type="PROSITE-ProRule" id="PRU00433"/>
    </source>
</evidence>
<feature type="coiled-coil region" evidence="5">
    <location>
        <begin position="459"/>
        <end position="486"/>
    </location>
</feature>
<keyword evidence="2 4" id="KW-0479">Metal-binding</keyword>
<feature type="domain" description="Cytochrome c" evidence="7">
    <location>
        <begin position="27"/>
        <end position="126"/>
    </location>
</feature>
<keyword evidence="5" id="KW-0175">Coiled coil</keyword>
<dbReference type="PANTHER" id="PTHR35889:SF3">
    <property type="entry name" value="F-BOX DOMAIN-CONTAINING PROTEIN"/>
    <property type="match status" value="1"/>
</dbReference>
<dbReference type="InterPro" id="IPR011444">
    <property type="entry name" value="DUF1549"/>
</dbReference>
<dbReference type="AlphaFoldDB" id="A0A5C5X7X1"/>
<keyword evidence="1 4" id="KW-0349">Heme</keyword>
<keyword evidence="9" id="KW-1185">Reference proteome</keyword>
<name>A0A5C5X7X1_9PLAN</name>
<dbReference type="PANTHER" id="PTHR35889">
    <property type="entry name" value="CYCLOINULO-OLIGOSACCHARIDE FRUCTANOTRANSFERASE-RELATED"/>
    <property type="match status" value="1"/>
</dbReference>
<sequence precursor="true">MFVADHFSALRACCVTFSIVAVTAASAFAENGEDFFEERIRPVLVKRCYSCHSEATQSLEGGLALDTRQGWAKGGESGKAIVPGDIDGSLLISAIRYDDENLQMPPDQALSDREIADFEQWVRIGAPDPRTEAVRPVSVDVPSDPVRGREHWAFLPLSDQTPPAVSDSDWPLSSIDHFVLKQLEDRDLHPVDDAERRTLLRRVSILLTGLPPTLEEMESFLADERSDAYERQVDRLLASFHFGERWGRHWLDLARYADSNGLDENFLFREAWRYRNWVISAINNDLSYDNFLKMQIAGDLLPYESIEERDSHRIAAGFLVMGPKVLLGNIPANQRMEVADEQIDTIGRAVLGQTLGCARCHDHKFDPVPTRDYYALAGILSSTEVMEQRYMLGQQRVMEQLIGLGEDGAKLDEEYETYWRERGALKDRRQRSTEILELLKAGKLEEFTERLKRDDLVIAEVAKDENAEIEQRIAAQQEMVAEFDRLWNSPPPIPPRAMSPTERNEPTDEHIRIAGQFDKLGDQVPRGFLQVLTNSEVSIPADQSGRLELANWLTDTESGAGNLAARVLANRIWYHLMGRGLVRTVDNFGRTGETPSHPELLDHLADSLIQSGWSMKSLIKNIVMSHTFVLSSSHDNSAHAVDPENVFLWRAHRRRLDPESLRDAMLLSGKQLDLNPMDSTVWYLGDQATAVGANTNRRRTDFPCRSVYLPVIRNDLPEIFEAFDFTDPHAATGMRPQTLVAKQGLFMLNEESVIRIAEQTAAALLADETLSDDRQRLDHLYELTLNQIPEDAVRENLLSFLNDFKTHAAPTSSEQEVSPEQQAWSMVCQALFASSRFQILE</sequence>
<evidence type="ECO:0000259" key="7">
    <source>
        <dbReference type="PROSITE" id="PS51007"/>
    </source>
</evidence>
<evidence type="ECO:0000256" key="2">
    <source>
        <dbReference type="ARBA" id="ARBA00022723"/>
    </source>
</evidence>
<evidence type="ECO:0000313" key="9">
    <source>
        <dbReference type="Proteomes" id="UP000317243"/>
    </source>
</evidence>
<accession>A0A5C5X7X1</accession>
<feature type="chain" id="PRO_5022816733" evidence="6">
    <location>
        <begin position="30"/>
        <end position="841"/>
    </location>
</feature>
<dbReference type="RefSeq" id="WP_231740755.1">
    <property type="nucleotide sequence ID" value="NZ_SIHI01000001.1"/>
</dbReference>
<dbReference type="PROSITE" id="PS51007">
    <property type="entry name" value="CYTC"/>
    <property type="match status" value="1"/>
</dbReference>
<dbReference type="GO" id="GO:0020037">
    <property type="term" value="F:heme binding"/>
    <property type="evidence" value="ECO:0007669"/>
    <property type="project" value="InterPro"/>
</dbReference>
<dbReference type="Pfam" id="PF07635">
    <property type="entry name" value="PSCyt1"/>
    <property type="match status" value="1"/>
</dbReference>
<reference evidence="8 9" key="1">
    <citation type="submission" date="2019-02" db="EMBL/GenBank/DDBJ databases">
        <title>Deep-cultivation of Planctomycetes and their phenomic and genomic characterization uncovers novel biology.</title>
        <authorList>
            <person name="Wiegand S."/>
            <person name="Jogler M."/>
            <person name="Boedeker C."/>
            <person name="Pinto D."/>
            <person name="Vollmers J."/>
            <person name="Rivas-Marin E."/>
            <person name="Kohn T."/>
            <person name="Peeters S.H."/>
            <person name="Heuer A."/>
            <person name="Rast P."/>
            <person name="Oberbeckmann S."/>
            <person name="Bunk B."/>
            <person name="Jeske O."/>
            <person name="Meyerdierks A."/>
            <person name="Storesund J.E."/>
            <person name="Kallscheuer N."/>
            <person name="Luecker S."/>
            <person name="Lage O.M."/>
            <person name="Pohl T."/>
            <person name="Merkel B.J."/>
            <person name="Hornburger P."/>
            <person name="Mueller R.-W."/>
            <person name="Bruemmer F."/>
            <person name="Labrenz M."/>
            <person name="Spormann A.M."/>
            <person name="Op Den Camp H."/>
            <person name="Overmann J."/>
            <person name="Amann R."/>
            <person name="Jetten M.S.M."/>
            <person name="Mascher T."/>
            <person name="Medema M.H."/>
            <person name="Devos D.P."/>
            <person name="Kaster A.-K."/>
            <person name="Ovreas L."/>
            <person name="Rohde M."/>
            <person name="Galperin M.Y."/>
            <person name="Jogler C."/>
        </authorList>
    </citation>
    <scope>NUCLEOTIDE SEQUENCE [LARGE SCALE GENOMIC DNA]</scope>
    <source>
        <strain evidence="8 9">KOR42</strain>
    </source>
</reference>
<evidence type="ECO:0000256" key="3">
    <source>
        <dbReference type="ARBA" id="ARBA00023004"/>
    </source>
</evidence>
<dbReference type="InterPro" id="IPR036909">
    <property type="entry name" value="Cyt_c-like_dom_sf"/>
</dbReference>
<dbReference type="Pfam" id="PF07587">
    <property type="entry name" value="PSD1"/>
    <property type="match status" value="1"/>
</dbReference>
<evidence type="ECO:0000313" key="8">
    <source>
        <dbReference type="EMBL" id="TWT58215.1"/>
    </source>
</evidence>
<dbReference type="Proteomes" id="UP000317243">
    <property type="component" value="Unassembled WGS sequence"/>
</dbReference>
<evidence type="ECO:0000256" key="5">
    <source>
        <dbReference type="SAM" id="Coils"/>
    </source>
</evidence>